<dbReference type="RefSeq" id="WP_123870389.1">
    <property type="nucleotide sequence ID" value="NZ_CP033932.1"/>
</dbReference>
<dbReference type="AlphaFoldDB" id="A0A3G6T802"/>
<feature type="transmembrane region" description="Helical" evidence="1">
    <location>
        <begin position="12"/>
        <end position="32"/>
    </location>
</feature>
<evidence type="ECO:0000256" key="1">
    <source>
        <dbReference type="SAM" id="Phobius"/>
    </source>
</evidence>
<reference evidence="3" key="1">
    <citation type="submission" date="2018-11" db="EMBL/GenBank/DDBJ databases">
        <title>Proposal to divide the Flavobacteriaceae and reorganize its genera based on Amino Acid Identity values calculated from whole genome sequences.</title>
        <authorList>
            <person name="Nicholson A.C."/>
            <person name="Gulvik C.A."/>
            <person name="Whitney A.M."/>
            <person name="Humrighouse B.W."/>
            <person name="Bell M."/>
            <person name="Holmes B."/>
            <person name="Steigerwalt A.G."/>
            <person name="Villarma A."/>
            <person name="Sheth M."/>
            <person name="Batra D."/>
            <person name="Pryor J."/>
            <person name="Bernardet J.-F."/>
            <person name="Hugo C."/>
            <person name="Kampfer P."/>
            <person name="Newman J."/>
            <person name="McQuiston J.R."/>
        </authorList>
    </citation>
    <scope>NUCLEOTIDE SEQUENCE [LARGE SCALE GENOMIC DNA]</scope>
    <source>
        <strain evidence="3">G0229</strain>
    </source>
</reference>
<sequence>MELIINNWKLFLLVIGLMGIMLLIGFKIFIYSMDKHFHHEMTWVLQKTVFRSYLIPIMLLYAFIILYIFICLSLIYDNELKYLGYICLGITIFLLVKMYKVTKNNKLSIKENFEFQKYTTKVSYYNNQSQEYKVKCYNSIIDRIKRITFNTIDNDEYNRILINDYLLNIENLISFEYFDAKLYNSISDHTTGVLFYSKFNRNLLEILSRINKITNGLESIDRNYKDIISIFLNIKLLRFDDNQGLHYDINLIDLEVERLLNTEYDDLNVEKGLAVVNNSLENIQMVLENNYHTISTNNNILVMLEETVAEIQKTIQSPINYKTYKLGEKFLIKDIITTLINSFIITQKIELLPENRKDIEKFVKDRFRNHSNKQPARIAKYINKGFFIENRDEFYIAISKLITKFDLQKALLANIIFDEFPEMGYEVNTIKEKISNNN</sequence>
<evidence type="ECO:0000313" key="2">
    <source>
        <dbReference type="EMBL" id="AZB25425.1"/>
    </source>
</evidence>
<dbReference type="EMBL" id="CP033932">
    <property type="protein sequence ID" value="AZB25425.1"/>
    <property type="molecule type" value="Genomic_DNA"/>
</dbReference>
<dbReference type="Proteomes" id="UP000271193">
    <property type="component" value="Chromosome"/>
</dbReference>
<dbReference type="KEGG" id="cben:EG339_12975"/>
<name>A0A3G6T802_9FLAO</name>
<evidence type="ECO:0000313" key="3">
    <source>
        <dbReference type="Proteomes" id="UP000271193"/>
    </source>
</evidence>
<keyword evidence="3" id="KW-1185">Reference proteome</keyword>
<gene>
    <name evidence="2" type="ORF">EG339_12975</name>
</gene>
<proteinExistence type="predicted"/>
<keyword evidence="1" id="KW-0472">Membrane</keyword>
<feature type="transmembrane region" description="Helical" evidence="1">
    <location>
        <begin position="82"/>
        <end position="99"/>
    </location>
</feature>
<keyword evidence="1" id="KW-1133">Transmembrane helix</keyword>
<protein>
    <submittedName>
        <fullName evidence="2">Uncharacterized protein</fullName>
    </submittedName>
</protein>
<feature type="transmembrane region" description="Helical" evidence="1">
    <location>
        <begin position="53"/>
        <end position="76"/>
    </location>
</feature>
<organism evidence="2 3">
    <name type="scientific">Chryseobacterium bernardetii</name>
    <dbReference type="NCBI Taxonomy" id="1241978"/>
    <lineage>
        <taxon>Bacteria</taxon>
        <taxon>Pseudomonadati</taxon>
        <taxon>Bacteroidota</taxon>
        <taxon>Flavobacteriia</taxon>
        <taxon>Flavobacteriales</taxon>
        <taxon>Weeksellaceae</taxon>
        <taxon>Chryseobacterium group</taxon>
        <taxon>Chryseobacterium</taxon>
    </lineage>
</organism>
<accession>A0A3G6T802</accession>
<keyword evidence="1" id="KW-0812">Transmembrane</keyword>
<dbReference type="GeneID" id="99065718"/>